<keyword evidence="3" id="KW-0238">DNA-binding</keyword>
<dbReference type="SUPFAM" id="SSF46894">
    <property type="entry name" value="C-terminal effector domain of the bipartite response regulators"/>
    <property type="match status" value="1"/>
</dbReference>
<keyword evidence="8" id="KW-1185">Reference proteome</keyword>
<evidence type="ECO:0000256" key="5">
    <source>
        <dbReference type="PROSITE-ProRule" id="PRU00169"/>
    </source>
</evidence>
<evidence type="ECO:0000256" key="3">
    <source>
        <dbReference type="ARBA" id="ARBA00023125"/>
    </source>
</evidence>
<protein>
    <recommendedName>
        <fullName evidence="1">Stage 0 sporulation protein A homolog</fullName>
    </recommendedName>
</protein>
<dbReference type="PROSITE" id="PS50110">
    <property type="entry name" value="RESPONSE_REGULATORY"/>
    <property type="match status" value="1"/>
</dbReference>
<dbReference type="InterPro" id="IPR001789">
    <property type="entry name" value="Sig_transdc_resp-reg_receiver"/>
</dbReference>
<evidence type="ECO:0000256" key="2">
    <source>
        <dbReference type="ARBA" id="ARBA00022553"/>
    </source>
</evidence>
<dbReference type="InterPro" id="IPR036388">
    <property type="entry name" value="WH-like_DNA-bd_sf"/>
</dbReference>
<dbReference type="InterPro" id="IPR011006">
    <property type="entry name" value="CheY-like_superfamily"/>
</dbReference>
<dbReference type="SUPFAM" id="SSF52172">
    <property type="entry name" value="CheY-like"/>
    <property type="match status" value="1"/>
</dbReference>
<keyword evidence="2 5" id="KW-0597">Phosphoprotein</keyword>
<name>A0ABR9R0X3_9FIRM</name>
<dbReference type="SMART" id="SM00448">
    <property type="entry name" value="REC"/>
    <property type="match status" value="1"/>
</dbReference>
<evidence type="ECO:0000313" key="8">
    <source>
        <dbReference type="Proteomes" id="UP000768567"/>
    </source>
</evidence>
<dbReference type="RefSeq" id="WP_193500048.1">
    <property type="nucleotide sequence ID" value="NZ_JADCKC010000001.1"/>
</dbReference>
<feature type="domain" description="Response regulatory" evidence="6">
    <location>
        <begin position="12"/>
        <end position="130"/>
    </location>
</feature>
<dbReference type="Proteomes" id="UP000768567">
    <property type="component" value="Unassembled WGS sequence"/>
</dbReference>
<comment type="function">
    <text evidence="4">May play the central regulatory role in sporulation. It may be an element of the effector pathway responsible for the activation of sporulation genes in response to nutritional stress. Spo0A may act in concert with spo0H (a sigma factor) to control the expression of some genes that are critical to the sporulation process.</text>
</comment>
<dbReference type="Gene3D" id="1.10.10.10">
    <property type="entry name" value="Winged helix-like DNA-binding domain superfamily/Winged helix DNA-binding domain"/>
    <property type="match status" value="1"/>
</dbReference>
<dbReference type="Pfam" id="PF00072">
    <property type="entry name" value="Response_reg"/>
    <property type="match status" value="1"/>
</dbReference>
<feature type="modified residue" description="4-aspartylphosphate" evidence="5">
    <location>
        <position position="63"/>
    </location>
</feature>
<reference evidence="7 8" key="1">
    <citation type="submission" date="2020-10" db="EMBL/GenBank/DDBJ databases">
        <title>ChiBAC.</title>
        <authorList>
            <person name="Zenner C."/>
            <person name="Hitch T.C.A."/>
            <person name="Clavel T."/>
        </authorList>
    </citation>
    <scope>NUCLEOTIDE SEQUENCE [LARGE SCALE GENOMIC DNA]</scope>
    <source>
        <strain evidence="7 8">DSM 109015</strain>
    </source>
</reference>
<proteinExistence type="predicted"/>
<evidence type="ECO:0000259" key="6">
    <source>
        <dbReference type="PROSITE" id="PS50110"/>
    </source>
</evidence>
<comment type="caution">
    <text evidence="7">The sequence shown here is derived from an EMBL/GenBank/DDBJ whole genome shotgun (WGS) entry which is preliminary data.</text>
</comment>
<evidence type="ECO:0000256" key="1">
    <source>
        <dbReference type="ARBA" id="ARBA00018672"/>
    </source>
</evidence>
<dbReference type="EMBL" id="JADCKC010000001">
    <property type="protein sequence ID" value="MBE5036763.1"/>
    <property type="molecule type" value="Genomic_DNA"/>
</dbReference>
<evidence type="ECO:0000256" key="4">
    <source>
        <dbReference type="ARBA" id="ARBA00024867"/>
    </source>
</evidence>
<accession>A0ABR9R0X3</accession>
<gene>
    <name evidence="7" type="ORF">INF35_03045</name>
</gene>
<evidence type="ECO:0000313" key="7">
    <source>
        <dbReference type="EMBL" id="MBE5036763.1"/>
    </source>
</evidence>
<dbReference type="Gene3D" id="3.40.50.2300">
    <property type="match status" value="1"/>
</dbReference>
<dbReference type="PANTHER" id="PTHR44591">
    <property type="entry name" value="STRESS RESPONSE REGULATOR PROTEIN 1"/>
    <property type="match status" value="1"/>
</dbReference>
<dbReference type="InterPro" id="IPR016032">
    <property type="entry name" value="Sig_transdc_resp-reg_C-effctor"/>
</dbReference>
<organism evidence="7 8">
    <name type="scientific">Gemmiger gallinarum</name>
    <dbReference type="NCBI Taxonomy" id="2779354"/>
    <lineage>
        <taxon>Bacteria</taxon>
        <taxon>Bacillati</taxon>
        <taxon>Bacillota</taxon>
        <taxon>Clostridia</taxon>
        <taxon>Eubacteriales</taxon>
        <taxon>Gemmiger</taxon>
    </lineage>
</organism>
<dbReference type="PANTHER" id="PTHR44591:SF3">
    <property type="entry name" value="RESPONSE REGULATORY DOMAIN-CONTAINING PROTEIN"/>
    <property type="match status" value="1"/>
</dbReference>
<dbReference type="InterPro" id="IPR050595">
    <property type="entry name" value="Bact_response_regulator"/>
</dbReference>
<sequence>MTKPSEQQAKITAVFADADRGQREAIKLYASVQQEVEVAAVVSDGETVIELLRGLHPDVLVIDAILPGMSVFELLSAISRLCLKDPPAVIVTLCTPSDAMRSKLLTSGADFFILKPYRLPALFEAAAYVACDAPAVLERRARSHINWYLKELHAPANADGTAYLRRMLMELVLHDELATADGLCRSMAEASRTTPNTISKSIGRAIREIWRQCTPEYRSLCESFGESTDKPLSNMKLVKGLAGRIRWELNL</sequence>